<keyword evidence="9" id="KW-0472">Membrane</keyword>
<comment type="caution">
    <text evidence="11">The sequence shown here is derived from an EMBL/GenBank/DDBJ whole genome shotgun (WGS) entry which is preliminary data.</text>
</comment>
<comment type="function">
    <text evidence="9">Functions as a component of the nuclear pore complex (NPC).</text>
</comment>
<sequence>NPYLSIVSNSEGQPLSQQARQDEPTPDLDLLSERLNTINTQKNQSKEQFYRESYNIFFELQNYLNSNQSKAPQDLVLRDKDVNGILSKYIDLIQDYTEADNYTRIWDLCQRLYFPMEGTELITSVRDWLNTYEEIPDVEDAKLQDADEELEESNSIGPTWVWEYSRRQLMRGNFQESMEMLTFSLGFLNTQQKTAVSKIIKLIADFENVVSTNTDKTTFWERWAIWREQCKTSDTEFEFALQSQDAQVEKNEEIHSLYDILIGDEECIRRYGTYFEVVLGTAWFAKPQSSLSSLKSLAQDVDNLEEDAYVIACSYILMGQFDDAFAVMGGDLWLHTHLGYALIATGNIVTNTRVTTKSTNKEDILDPIYYSIQTYAQNIAEEFDMWEEAVIYLTCCQSNKEIWVNQLLGDPILPRKDVNRLNSILDVATKCGLSQVEKYIHKGLGHRYEHEKKIRQATTEYGKAEDLKSLDRLAHAEFSQYLKTGKLGDVITDMPALHRSPHYAILIVYQEFREHLAKKRWEKASKAALHLLENEQLPTKFETVLLIDNLQILKESKHYYPSNRIMQLIDIFKHITKDASNQDFIVKYYKFIENHDYSSDIITAKIRERLAYKAATAPTVC</sequence>
<dbReference type="GO" id="GO:0006406">
    <property type="term" value="P:mRNA export from nucleus"/>
    <property type="evidence" value="ECO:0007669"/>
    <property type="project" value="TreeGrafter"/>
</dbReference>
<feature type="non-terminal residue" evidence="11">
    <location>
        <position position="1"/>
    </location>
</feature>
<evidence type="ECO:0000256" key="9">
    <source>
        <dbReference type="RuleBase" id="RU365073"/>
    </source>
</evidence>
<evidence type="ECO:0000313" key="11">
    <source>
        <dbReference type="EMBL" id="KAG2208625.1"/>
    </source>
</evidence>
<evidence type="ECO:0000256" key="1">
    <source>
        <dbReference type="ARBA" id="ARBA00004567"/>
    </source>
</evidence>
<evidence type="ECO:0000256" key="4">
    <source>
        <dbReference type="ARBA" id="ARBA00022816"/>
    </source>
</evidence>
<dbReference type="GO" id="GO:0045893">
    <property type="term" value="P:positive regulation of DNA-templated transcription"/>
    <property type="evidence" value="ECO:0007669"/>
    <property type="project" value="TreeGrafter"/>
</dbReference>
<dbReference type="Proteomes" id="UP000650833">
    <property type="component" value="Unassembled WGS sequence"/>
</dbReference>
<name>A0A8H7V650_9FUNG</name>
<dbReference type="AlphaFoldDB" id="A0A8H7V650"/>
<evidence type="ECO:0000256" key="3">
    <source>
        <dbReference type="ARBA" id="ARBA00022448"/>
    </source>
</evidence>
<gene>
    <name evidence="11" type="ORF">INT46_001351</name>
</gene>
<dbReference type="GO" id="GO:0006606">
    <property type="term" value="P:protein import into nucleus"/>
    <property type="evidence" value="ECO:0007669"/>
    <property type="project" value="TreeGrafter"/>
</dbReference>
<evidence type="ECO:0000256" key="5">
    <source>
        <dbReference type="ARBA" id="ARBA00022927"/>
    </source>
</evidence>
<comment type="subcellular location">
    <subcellularLocation>
        <location evidence="1 9">Nucleus</location>
        <location evidence="1 9">Nuclear pore complex</location>
    </subcellularLocation>
</comment>
<keyword evidence="4 9" id="KW-0509">mRNA transport</keyword>
<protein>
    <recommendedName>
        <fullName evidence="9">Nuclear pore complex protein Nup85</fullName>
    </recommendedName>
</protein>
<dbReference type="PANTHER" id="PTHR13373:SF21">
    <property type="entry name" value="NUCLEAR PORE COMPLEX PROTEIN NUP85"/>
    <property type="match status" value="1"/>
</dbReference>
<feature type="region of interest" description="Disordered" evidence="10">
    <location>
        <begin position="1"/>
        <end position="24"/>
    </location>
</feature>
<dbReference type="GO" id="GO:0031080">
    <property type="term" value="C:nuclear pore outer ring"/>
    <property type="evidence" value="ECO:0007669"/>
    <property type="project" value="TreeGrafter"/>
</dbReference>
<comment type="subunit">
    <text evidence="9">Component of the nuclear pore complex (NPC).</text>
</comment>
<organism evidence="11 12">
    <name type="scientific">Mucor plumbeus</name>
    <dbReference type="NCBI Taxonomy" id="97098"/>
    <lineage>
        <taxon>Eukaryota</taxon>
        <taxon>Fungi</taxon>
        <taxon>Fungi incertae sedis</taxon>
        <taxon>Mucoromycota</taxon>
        <taxon>Mucoromycotina</taxon>
        <taxon>Mucoromycetes</taxon>
        <taxon>Mucorales</taxon>
        <taxon>Mucorineae</taxon>
        <taxon>Mucoraceae</taxon>
        <taxon>Mucor</taxon>
    </lineage>
</organism>
<keyword evidence="6 9" id="KW-0811">Translocation</keyword>
<keyword evidence="8 9" id="KW-0539">Nucleus</keyword>
<evidence type="ECO:0000256" key="10">
    <source>
        <dbReference type="SAM" id="MobiDB-lite"/>
    </source>
</evidence>
<dbReference type="Pfam" id="PF07575">
    <property type="entry name" value="Nucleopor_Nup85"/>
    <property type="match status" value="1"/>
</dbReference>
<dbReference type="GO" id="GO:0017056">
    <property type="term" value="F:structural constituent of nuclear pore"/>
    <property type="evidence" value="ECO:0007669"/>
    <property type="project" value="TreeGrafter"/>
</dbReference>
<dbReference type="InterPro" id="IPR011502">
    <property type="entry name" value="Nucleoporin_Nup85"/>
</dbReference>
<keyword evidence="5 9" id="KW-0653">Protein transport</keyword>
<dbReference type="GO" id="GO:0031965">
    <property type="term" value="C:nuclear membrane"/>
    <property type="evidence" value="ECO:0007669"/>
    <property type="project" value="UniProtKB-UniRule"/>
</dbReference>
<reference evidence="11" key="1">
    <citation type="submission" date="2020-12" db="EMBL/GenBank/DDBJ databases">
        <title>Metabolic potential, ecology and presence of endohyphal bacteria is reflected in genomic diversity of Mucoromycotina.</title>
        <authorList>
            <person name="Muszewska A."/>
            <person name="Okrasinska A."/>
            <person name="Steczkiewicz K."/>
            <person name="Drgas O."/>
            <person name="Orlowska M."/>
            <person name="Perlinska-Lenart U."/>
            <person name="Aleksandrzak-Piekarczyk T."/>
            <person name="Szatraj K."/>
            <person name="Zielenkiewicz U."/>
            <person name="Pilsyk S."/>
            <person name="Malc E."/>
            <person name="Mieczkowski P."/>
            <person name="Kruszewska J.S."/>
            <person name="Biernat P."/>
            <person name="Pawlowska J."/>
        </authorList>
    </citation>
    <scope>NUCLEOTIDE SEQUENCE</scope>
    <source>
        <strain evidence="11">CBS 226.32</strain>
    </source>
</reference>
<evidence type="ECO:0000313" key="12">
    <source>
        <dbReference type="Proteomes" id="UP000650833"/>
    </source>
</evidence>
<accession>A0A8H7V650</accession>
<dbReference type="PANTHER" id="PTHR13373">
    <property type="entry name" value="FROUNT PROTEIN-RELATED"/>
    <property type="match status" value="1"/>
</dbReference>
<keyword evidence="3 9" id="KW-0813">Transport</keyword>
<evidence type="ECO:0000256" key="2">
    <source>
        <dbReference type="ARBA" id="ARBA00005573"/>
    </source>
</evidence>
<keyword evidence="7 9" id="KW-0906">Nuclear pore complex</keyword>
<dbReference type="EMBL" id="JAEPRC010000109">
    <property type="protein sequence ID" value="KAG2208625.1"/>
    <property type="molecule type" value="Genomic_DNA"/>
</dbReference>
<comment type="similarity">
    <text evidence="2 9">Belongs to the nucleoporin Nup85 family.</text>
</comment>
<evidence type="ECO:0000256" key="7">
    <source>
        <dbReference type="ARBA" id="ARBA00023132"/>
    </source>
</evidence>
<proteinExistence type="inferred from homology"/>
<dbReference type="OrthoDB" id="17644at2759"/>
<feature type="compositionally biased region" description="Polar residues" evidence="10">
    <location>
        <begin position="1"/>
        <end position="19"/>
    </location>
</feature>
<evidence type="ECO:0000256" key="6">
    <source>
        <dbReference type="ARBA" id="ARBA00023010"/>
    </source>
</evidence>
<evidence type="ECO:0000256" key="8">
    <source>
        <dbReference type="ARBA" id="ARBA00023242"/>
    </source>
</evidence>
<keyword evidence="12" id="KW-1185">Reference proteome</keyword>